<comment type="caution">
    <text evidence="10">The sequence shown here is derived from an EMBL/GenBank/DDBJ whole genome shotgun (WGS) entry which is preliminary data.</text>
</comment>
<dbReference type="Gene3D" id="1.10.1740.10">
    <property type="match status" value="1"/>
</dbReference>
<evidence type="ECO:0000259" key="7">
    <source>
        <dbReference type="Pfam" id="PF04542"/>
    </source>
</evidence>
<evidence type="ECO:0000256" key="3">
    <source>
        <dbReference type="ARBA" id="ARBA00023015"/>
    </source>
</evidence>
<feature type="domain" description="RNA polymerase sigma factor 70 region 4 type 2" evidence="8">
    <location>
        <begin position="122"/>
        <end position="167"/>
    </location>
</feature>
<dbReference type="Proteomes" id="UP001387293">
    <property type="component" value="Unassembled WGS sequence"/>
</dbReference>
<keyword evidence="11" id="KW-1185">Reference proteome</keyword>
<keyword evidence="4" id="KW-0731">Sigma factor</keyword>
<dbReference type="SUPFAM" id="SSF88946">
    <property type="entry name" value="Sigma2 domain of RNA polymerase sigma factors"/>
    <property type="match status" value="1"/>
</dbReference>
<dbReference type="InterPro" id="IPR037401">
    <property type="entry name" value="SnoaL-like"/>
</dbReference>
<dbReference type="InterPro" id="IPR032710">
    <property type="entry name" value="NTF2-like_dom_sf"/>
</dbReference>
<sequence length="308" mass="34794">MSEGKPAVERDRQEGLLALAAALRPELHRYCSRLMGSVIDGEDVVQDTFARAFVALDELREVPQLRPWLFRIAHNRALDLLRSRAIRAAEPIEAALEIADEADPVEMLMRRQAVQTAVSRFAELPVPQRSVIILRDVLDEPLADIAALLDITVDAVKAHLARGRARLRRINAEPRPLPDARIASAATVRYVTLFNRRDWDGLRALLADDVRLHQSMHPPRAGAADVGMFFTIYAKSDGLWLRPAWVEGREVIAVFEDRAAAKPSHFMWLEWREGRISFIRDYRYVHYVLDDADLVLAREAGSGGNGRR</sequence>
<dbReference type="PANTHER" id="PTHR43133:SF8">
    <property type="entry name" value="RNA POLYMERASE SIGMA FACTOR HI_1459-RELATED"/>
    <property type="match status" value="1"/>
</dbReference>
<comment type="similarity">
    <text evidence="1">Belongs to the sigma-70 factor family. ECF subfamily.</text>
</comment>
<evidence type="ECO:0000313" key="11">
    <source>
        <dbReference type="Proteomes" id="UP001387293"/>
    </source>
</evidence>
<dbReference type="RefSeq" id="WP_337108777.1">
    <property type="nucleotide sequence ID" value="NZ_JAPYKS010000027.1"/>
</dbReference>
<keyword evidence="6" id="KW-0804">Transcription</keyword>
<dbReference type="EMBL" id="JAPYKS010000027">
    <property type="protein sequence ID" value="MEI9412370.1"/>
    <property type="molecule type" value="Genomic_DNA"/>
</dbReference>
<dbReference type="Gene3D" id="1.10.10.10">
    <property type="entry name" value="Winged helix-like DNA-binding domain superfamily/Winged helix DNA-binding domain"/>
    <property type="match status" value="1"/>
</dbReference>
<accession>A0ABU8L335</accession>
<keyword evidence="5" id="KW-0238">DNA-binding</keyword>
<name>A0ABU8L335_9HYPH</name>
<dbReference type="SUPFAM" id="SSF54427">
    <property type="entry name" value="NTF2-like"/>
    <property type="match status" value="1"/>
</dbReference>
<dbReference type="InterPro" id="IPR007627">
    <property type="entry name" value="RNA_pol_sigma70_r2"/>
</dbReference>
<dbReference type="Pfam" id="PF08281">
    <property type="entry name" value="Sigma70_r4_2"/>
    <property type="match status" value="1"/>
</dbReference>
<dbReference type="Gene3D" id="3.10.450.50">
    <property type="match status" value="1"/>
</dbReference>
<dbReference type="NCBIfam" id="TIGR02937">
    <property type="entry name" value="sigma70-ECF"/>
    <property type="match status" value="1"/>
</dbReference>
<comment type="subunit">
    <text evidence="2">Interacts transiently with the RNA polymerase catalytic core formed by RpoA, RpoB, RpoC and RpoZ (2 alpha, 1 beta, 1 beta' and 1 omega subunit) to form the RNA polymerase holoenzyme that can initiate transcription.</text>
</comment>
<evidence type="ECO:0000313" key="10">
    <source>
        <dbReference type="EMBL" id="MEI9412370.1"/>
    </source>
</evidence>
<feature type="domain" description="SnoaL-like" evidence="9">
    <location>
        <begin position="189"/>
        <end position="258"/>
    </location>
</feature>
<dbReference type="Pfam" id="PF12680">
    <property type="entry name" value="SnoaL_2"/>
    <property type="match status" value="1"/>
</dbReference>
<dbReference type="InterPro" id="IPR013324">
    <property type="entry name" value="RNA_pol_sigma_r3/r4-like"/>
</dbReference>
<keyword evidence="3" id="KW-0805">Transcription regulation</keyword>
<gene>
    <name evidence="10" type="ORF">O7A60_26980</name>
</gene>
<proteinExistence type="inferred from homology"/>
<dbReference type="InterPro" id="IPR039425">
    <property type="entry name" value="RNA_pol_sigma-70-like"/>
</dbReference>
<dbReference type="Pfam" id="PF04542">
    <property type="entry name" value="Sigma70_r2"/>
    <property type="match status" value="1"/>
</dbReference>
<evidence type="ECO:0000256" key="5">
    <source>
        <dbReference type="ARBA" id="ARBA00023125"/>
    </source>
</evidence>
<dbReference type="InterPro" id="IPR013325">
    <property type="entry name" value="RNA_pol_sigma_r2"/>
</dbReference>
<organism evidence="10 11">
    <name type="scientific">Mesorhizobium salmacidum</name>
    <dbReference type="NCBI Taxonomy" id="3015171"/>
    <lineage>
        <taxon>Bacteria</taxon>
        <taxon>Pseudomonadati</taxon>
        <taxon>Pseudomonadota</taxon>
        <taxon>Alphaproteobacteria</taxon>
        <taxon>Hyphomicrobiales</taxon>
        <taxon>Phyllobacteriaceae</taxon>
        <taxon>Mesorhizobium</taxon>
    </lineage>
</organism>
<evidence type="ECO:0000256" key="6">
    <source>
        <dbReference type="ARBA" id="ARBA00023163"/>
    </source>
</evidence>
<evidence type="ECO:0000256" key="2">
    <source>
        <dbReference type="ARBA" id="ARBA00011344"/>
    </source>
</evidence>
<dbReference type="InterPro" id="IPR014284">
    <property type="entry name" value="RNA_pol_sigma-70_dom"/>
</dbReference>
<dbReference type="InterPro" id="IPR036388">
    <property type="entry name" value="WH-like_DNA-bd_sf"/>
</dbReference>
<evidence type="ECO:0000256" key="4">
    <source>
        <dbReference type="ARBA" id="ARBA00023082"/>
    </source>
</evidence>
<evidence type="ECO:0000256" key="1">
    <source>
        <dbReference type="ARBA" id="ARBA00010641"/>
    </source>
</evidence>
<feature type="domain" description="RNA polymerase sigma-70 region 2" evidence="7">
    <location>
        <begin position="20"/>
        <end position="85"/>
    </location>
</feature>
<dbReference type="PANTHER" id="PTHR43133">
    <property type="entry name" value="RNA POLYMERASE ECF-TYPE SIGMA FACTO"/>
    <property type="match status" value="1"/>
</dbReference>
<evidence type="ECO:0000259" key="8">
    <source>
        <dbReference type="Pfam" id="PF08281"/>
    </source>
</evidence>
<reference evidence="10 11" key="1">
    <citation type="submission" date="2022-12" db="EMBL/GenBank/DDBJ databases">
        <authorList>
            <person name="Muema E."/>
        </authorList>
    </citation>
    <scope>NUCLEOTIDE SEQUENCE [LARGE SCALE GENOMIC DNA]</scope>
    <source>
        <strain evidence="11">1326</strain>
    </source>
</reference>
<dbReference type="InterPro" id="IPR013249">
    <property type="entry name" value="RNA_pol_sigma70_r4_t2"/>
</dbReference>
<evidence type="ECO:0000259" key="9">
    <source>
        <dbReference type="Pfam" id="PF12680"/>
    </source>
</evidence>
<protein>
    <submittedName>
        <fullName evidence="10">Sigma-70 family RNA polymerase sigma factor</fullName>
    </submittedName>
</protein>
<dbReference type="SUPFAM" id="SSF88659">
    <property type="entry name" value="Sigma3 and sigma4 domains of RNA polymerase sigma factors"/>
    <property type="match status" value="1"/>
</dbReference>